<feature type="chain" id="PRO_5029650224" evidence="1">
    <location>
        <begin position="19"/>
        <end position="181"/>
    </location>
</feature>
<dbReference type="Proteomes" id="UP000585474">
    <property type="component" value="Unassembled WGS sequence"/>
</dbReference>
<dbReference type="EMBL" id="BJWL01000216">
    <property type="protein sequence ID" value="GFS34758.1"/>
    <property type="molecule type" value="Genomic_DNA"/>
</dbReference>
<dbReference type="OrthoDB" id="963382at2759"/>
<keyword evidence="3" id="KW-1185">Reference proteome</keyword>
<evidence type="ECO:0000313" key="3">
    <source>
        <dbReference type="Proteomes" id="UP000585474"/>
    </source>
</evidence>
<reference evidence="3" key="1">
    <citation type="submission" date="2019-07" db="EMBL/GenBank/DDBJ databases">
        <title>De Novo Assembly of kiwifruit Actinidia rufa.</title>
        <authorList>
            <person name="Sugita-Konishi S."/>
            <person name="Sato K."/>
            <person name="Mori E."/>
            <person name="Abe Y."/>
            <person name="Kisaki G."/>
            <person name="Hamano K."/>
            <person name="Suezawa K."/>
            <person name="Otani M."/>
            <person name="Fukuda T."/>
            <person name="Manabe T."/>
            <person name="Gomi K."/>
            <person name="Tabuchi M."/>
            <person name="Akimitsu K."/>
            <person name="Kataoka I."/>
        </authorList>
    </citation>
    <scope>NUCLEOTIDE SEQUENCE [LARGE SCALE GENOMIC DNA]</scope>
    <source>
        <strain evidence="3">cv. Fuchu</strain>
    </source>
</reference>
<protein>
    <submittedName>
        <fullName evidence="2">Uncharacterized protein</fullName>
    </submittedName>
</protein>
<sequence length="181" mass="19681">MFLLFLVVLMSLSRDLQARVLNRKTMEIGELFHELGFDTFLRRDQNEALLEDRVVPQGPNPLPGFRASSTLATEYRLVPGGPNQIQPGNPGPSPGFRASPTLETEYRLVPVGPNQMQPGDLDPLPDFRARTSATEDALVPGGPNPLHNMGVPGGPNPLHGFHASPTLANKTGAPDFVEVIW</sequence>
<organism evidence="2 3">
    <name type="scientific">Actinidia rufa</name>
    <dbReference type="NCBI Taxonomy" id="165716"/>
    <lineage>
        <taxon>Eukaryota</taxon>
        <taxon>Viridiplantae</taxon>
        <taxon>Streptophyta</taxon>
        <taxon>Embryophyta</taxon>
        <taxon>Tracheophyta</taxon>
        <taxon>Spermatophyta</taxon>
        <taxon>Magnoliopsida</taxon>
        <taxon>eudicotyledons</taxon>
        <taxon>Gunneridae</taxon>
        <taxon>Pentapetalae</taxon>
        <taxon>asterids</taxon>
        <taxon>Ericales</taxon>
        <taxon>Actinidiaceae</taxon>
        <taxon>Actinidia</taxon>
    </lineage>
</organism>
<evidence type="ECO:0000256" key="1">
    <source>
        <dbReference type="SAM" id="SignalP"/>
    </source>
</evidence>
<proteinExistence type="predicted"/>
<feature type="signal peptide" evidence="1">
    <location>
        <begin position="1"/>
        <end position="18"/>
    </location>
</feature>
<dbReference type="AlphaFoldDB" id="A0A7J0DGK8"/>
<evidence type="ECO:0000313" key="2">
    <source>
        <dbReference type="EMBL" id="GFS34758.1"/>
    </source>
</evidence>
<name>A0A7J0DGK8_9ERIC</name>
<accession>A0A7J0DGK8</accession>
<keyword evidence="1" id="KW-0732">Signal</keyword>
<comment type="caution">
    <text evidence="2">The sequence shown here is derived from an EMBL/GenBank/DDBJ whole genome shotgun (WGS) entry which is preliminary data.</text>
</comment>
<gene>
    <name evidence="2" type="ORF">Acr_00g0035800</name>
</gene>